<sequence length="761" mass="85222">MDPGQGMNSEQEILEDDDVEEPSATPLWKYVTKISGETSSKGGGGGSKFICNFGCKTEPYTGSYSRVRAHLIGIKPGQKAQGVQLCPNITNTERELLKQEEMDATRIFGGNAKARKLPSNPSMNTGACQGNQSNNPSQIKGILDDMFKISTKEDVDQRIARCLYGNGIPFNVVRSPLWVDMVAAINNAPKGYKSPNYEKVRTTLLDKEQNKVRQALNPLMQDWSTHGVSIMSDGWSNIKNQQLFNIMAVSGGKAIFINGHDVSAVEKNATNIAELLFKAIDYVGPSNVVQVVTDNAANCKAAGAIIQRKYNHIFWSGCLAHTLNLLMKDIAKCEHPSLSFVDETYKRGKAVVKYIKNHSACQSLFKSFSSLELLKSKKTRFGHHFIVIQRLVKVRASLVSMALSKQWEYLRRTTSAPDQHDIVQQTVLDEDFWRKSKRVLKITKPIYKMLRFSDTDKPIIGEVYEQMDMMLGTIKDILSNDPVVCDLIHKRVVARWDKMNIPLHCLAYVLVPKYYTNSWLSNPAPGGVRRRKPHVDSEVQKGYPEAIEKMVVDPNEAAVIRLQISDFVSNKGVFSQPQAVTDRATMTALSWWHLYGGVAPELFSLALKVLSQSVNTSCAERCWSTYSYIHTVKRNKLNVDRAEKLVFVHYNHRLLSRYRDDCENFKNWDANPEEPNIEEDVVAMEERERVSLSDSEDESDSIPVSSQLTIVSSGSAPPCSTSSILGSSSGPSPSSQVSPMEQAKAQAQRRIEKARGKRQRK</sequence>
<comment type="caution">
    <text evidence="4">The sequence shown here is derived from an EMBL/GenBank/DDBJ whole genome shotgun (WGS) entry which is preliminary data.</text>
</comment>
<feature type="compositionally biased region" description="Polar residues" evidence="1">
    <location>
        <begin position="1"/>
        <end position="11"/>
    </location>
</feature>
<dbReference type="OrthoDB" id="1937290at2759"/>
<dbReference type="PANTHER" id="PTHR32166:SF81">
    <property type="entry name" value="OS06G0658400 PROTEIN"/>
    <property type="match status" value="1"/>
</dbReference>
<keyword evidence="5" id="KW-1185">Reference proteome</keyword>
<feature type="compositionally biased region" description="Low complexity" evidence="1">
    <location>
        <begin position="701"/>
        <end position="739"/>
    </location>
</feature>
<dbReference type="SUPFAM" id="SSF53098">
    <property type="entry name" value="Ribonuclease H-like"/>
    <property type="match status" value="1"/>
</dbReference>
<feature type="region of interest" description="Disordered" evidence="1">
    <location>
        <begin position="1"/>
        <end position="22"/>
    </location>
</feature>
<evidence type="ECO:0000259" key="2">
    <source>
        <dbReference type="Pfam" id="PF04937"/>
    </source>
</evidence>
<feature type="domain" description="HAT C-terminal dimerisation" evidence="3">
    <location>
        <begin position="584"/>
        <end position="651"/>
    </location>
</feature>
<gene>
    <name evidence="4" type="ORF">RHSIM_RhsimUnG0210600</name>
</gene>
<dbReference type="EMBL" id="WJXA01000458">
    <property type="protein sequence ID" value="KAF7112623.1"/>
    <property type="molecule type" value="Genomic_DNA"/>
</dbReference>
<feature type="compositionally biased region" description="Acidic residues" evidence="1">
    <location>
        <begin position="12"/>
        <end position="21"/>
    </location>
</feature>
<dbReference type="InterPro" id="IPR007021">
    <property type="entry name" value="DUF659"/>
</dbReference>
<proteinExistence type="predicted"/>
<feature type="region of interest" description="Disordered" evidence="1">
    <location>
        <begin position="686"/>
        <end position="761"/>
    </location>
</feature>
<dbReference type="PANTHER" id="PTHR32166">
    <property type="entry name" value="OSJNBA0013A04.12 PROTEIN"/>
    <property type="match status" value="1"/>
</dbReference>
<feature type="compositionally biased region" description="Polar residues" evidence="1">
    <location>
        <begin position="119"/>
        <end position="135"/>
    </location>
</feature>
<name>A0A834L3I7_RHOSS</name>
<dbReference type="GO" id="GO:0046983">
    <property type="term" value="F:protein dimerization activity"/>
    <property type="evidence" value="ECO:0007669"/>
    <property type="project" value="InterPro"/>
</dbReference>
<feature type="region of interest" description="Disordered" evidence="1">
    <location>
        <begin position="112"/>
        <end position="135"/>
    </location>
</feature>
<evidence type="ECO:0000259" key="3">
    <source>
        <dbReference type="Pfam" id="PF05699"/>
    </source>
</evidence>
<dbReference type="Pfam" id="PF05699">
    <property type="entry name" value="Dimer_Tnp_hAT"/>
    <property type="match status" value="1"/>
</dbReference>
<dbReference type="InterPro" id="IPR012337">
    <property type="entry name" value="RNaseH-like_sf"/>
</dbReference>
<reference evidence="4" key="1">
    <citation type="submission" date="2019-11" db="EMBL/GenBank/DDBJ databases">
        <authorList>
            <person name="Liu Y."/>
            <person name="Hou J."/>
            <person name="Li T.-Q."/>
            <person name="Guan C.-H."/>
            <person name="Wu X."/>
            <person name="Wu H.-Z."/>
            <person name="Ling F."/>
            <person name="Zhang R."/>
            <person name="Shi X.-G."/>
            <person name="Ren J.-P."/>
            <person name="Chen E.-F."/>
            <person name="Sun J.-M."/>
        </authorList>
    </citation>
    <scope>NUCLEOTIDE SEQUENCE</scope>
    <source>
        <strain evidence="4">Adult_tree_wgs_1</strain>
        <tissue evidence="4">Leaves</tissue>
    </source>
</reference>
<evidence type="ECO:0008006" key="6">
    <source>
        <dbReference type="Google" id="ProtNLM"/>
    </source>
</evidence>
<dbReference type="Pfam" id="PF04937">
    <property type="entry name" value="DUF659"/>
    <property type="match status" value="1"/>
</dbReference>
<evidence type="ECO:0000313" key="4">
    <source>
        <dbReference type="EMBL" id="KAF7112623.1"/>
    </source>
</evidence>
<dbReference type="InterPro" id="IPR008906">
    <property type="entry name" value="HATC_C_dom"/>
</dbReference>
<evidence type="ECO:0000256" key="1">
    <source>
        <dbReference type="SAM" id="MobiDB-lite"/>
    </source>
</evidence>
<evidence type="ECO:0000313" key="5">
    <source>
        <dbReference type="Proteomes" id="UP000626092"/>
    </source>
</evidence>
<dbReference type="AlphaFoldDB" id="A0A834L3I7"/>
<feature type="domain" description="DUF659" evidence="2">
    <location>
        <begin position="195"/>
        <end position="335"/>
    </location>
</feature>
<dbReference type="Proteomes" id="UP000626092">
    <property type="component" value="Unassembled WGS sequence"/>
</dbReference>
<accession>A0A834L3I7</accession>
<organism evidence="4 5">
    <name type="scientific">Rhododendron simsii</name>
    <name type="common">Sims's rhododendron</name>
    <dbReference type="NCBI Taxonomy" id="118357"/>
    <lineage>
        <taxon>Eukaryota</taxon>
        <taxon>Viridiplantae</taxon>
        <taxon>Streptophyta</taxon>
        <taxon>Embryophyta</taxon>
        <taxon>Tracheophyta</taxon>
        <taxon>Spermatophyta</taxon>
        <taxon>Magnoliopsida</taxon>
        <taxon>eudicotyledons</taxon>
        <taxon>Gunneridae</taxon>
        <taxon>Pentapetalae</taxon>
        <taxon>asterids</taxon>
        <taxon>Ericales</taxon>
        <taxon>Ericaceae</taxon>
        <taxon>Ericoideae</taxon>
        <taxon>Rhodoreae</taxon>
        <taxon>Rhododendron</taxon>
    </lineage>
</organism>
<protein>
    <recommendedName>
        <fullName evidence="6">DUF659 domain-containing protein</fullName>
    </recommendedName>
</protein>